<evidence type="ECO:0000256" key="1">
    <source>
        <dbReference type="SAM" id="Phobius"/>
    </source>
</evidence>
<dbReference type="AlphaFoldDB" id="A0A0D2H4D5"/>
<accession>A0A0D2H4D5</accession>
<keyword evidence="1" id="KW-1133">Transmembrane helix</keyword>
<dbReference type="EMBL" id="KN847000">
    <property type="protein sequence ID" value="KIW88143.1"/>
    <property type="molecule type" value="Genomic_DNA"/>
</dbReference>
<evidence type="ECO:0000313" key="3">
    <source>
        <dbReference type="Proteomes" id="UP000053789"/>
    </source>
</evidence>
<gene>
    <name evidence="2" type="ORF">Z519_11254</name>
</gene>
<keyword evidence="1" id="KW-0812">Transmembrane</keyword>
<keyword evidence="1" id="KW-0472">Membrane</keyword>
<name>A0A0D2H4D5_CLAB1</name>
<evidence type="ECO:0000313" key="2">
    <source>
        <dbReference type="EMBL" id="KIW88143.1"/>
    </source>
</evidence>
<protein>
    <submittedName>
        <fullName evidence="2">Uncharacterized protein</fullName>
    </submittedName>
</protein>
<dbReference type="Proteomes" id="UP000053789">
    <property type="component" value="Unassembled WGS sequence"/>
</dbReference>
<sequence length="448" mass="48275">MSLFGYMVAFTMQKASNTGKSSNLPSPYQFELAIDCSAAALRTYIGTSSLVLALMLNLAVCITMVDTLLHIGTSTIQYYSTMPYLATDFNCGRRPPTVRWDNSTLSVYAPCNINLGGSGARTTFANSTEVYLTLGHQSTRNIVRLADNSKTAILTPPTSPSGVRFSASSYASSTTSETVSKQSGLNISGNFSDILAAGGDFPVVLQFFSTPSELYNTSNGAAHGKIWSAVLFSLLAGSDDGMYRGEDSQIISDTSYDPDKDLLADTYENIYGIISCSTTLSDVTYSVRIDGSIYDAVTTPMNHTTSSPFYGALSYSFGDPNLSTGVNLAAASAESPEDLAYQFARVIDRTILGLSDGLLPDQQAVGMFQVQTKQVAKVPVAEVVALIVLNLVLPVVGLSLGAWAWVLCVRHGVRDVQARLGIGALWQDGLRMKSSMRRRPRWRNCMPR</sequence>
<reference evidence="2" key="1">
    <citation type="submission" date="2015-01" db="EMBL/GenBank/DDBJ databases">
        <title>The Genome Sequence of Cladophialophora bantiana CBS 173.52.</title>
        <authorList>
            <consortium name="The Broad Institute Genomics Platform"/>
            <person name="Cuomo C."/>
            <person name="de Hoog S."/>
            <person name="Gorbushina A."/>
            <person name="Stielow B."/>
            <person name="Teixiera M."/>
            <person name="Abouelleil A."/>
            <person name="Chapman S.B."/>
            <person name="Priest M."/>
            <person name="Young S.K."/>
            <person name="Wortman J."/>
            <person name="Nusbaum C."/>
            <person name="Birren B."/>
        </authorList>
    </citation>
    <scope>NUCLEOTIDE SEQUENCE [LARGE SCALE GENOMIC DNA]</scope>
    <source>
        <strain evidence="2">CBS 173.52</strain>
    </source>
</reference>
<organism evidence="2 3">
    <name type="scientific">Cladophialophora bantiana (strain ATCC 10958 / CBS 173.52 / CDC B-1940 / NIH 8579)</name>
    <name type="common">Xylohypha bantiana</name>
    <dbReference type="NCBI Taxonomy" id="1442370"/>
    <lineage>
        <taxon>Eukaryota</taxon>
        <taxon>Fungi</taxon>
        <taxon>Dikarya</taxon>
        <taxon>Ascomycota</taxon>
        <taxon>Pezizomycotina</taxon>
        <taxon>Eurotiomycetes</taxon>
        <taxon>Chaetothyriomycetidae</taxon>
        <taxon>Chaetothyriales</taxon>
        <taxon>Herpotrichiellaceae</taxon>
        <taxon>Cladophialophora</taxon>
    </lineage>
</organism>
<dbReference type="RefSeq" id="XP_016614812.1">
    <property type="nucleotide sequence ID" value="XM_016768966.1"/>
</dbReference>
<dbReference type="HOGENOM" id="CLU_611104_0_0_1"/>
<proteinExistence type="predicted"/>
<keyword evidence="3" id="KW-1185">Reference proteome</keyword>
<feature type="transmembrane region" description="Helical" evidence="1">
    <location>
        <begin position="383"/>
        <end position="409"/>
    </location>
</feature>
<dbReference type="GeneID" id="27704182"/>
<dbReference type="OrthoDB" id="3344043at2759"/>